<feature type="binding site" evidence="7">
    <location>
        <begin position="300"/>
        <end position="304"/>
    </location>
    <ligand>
        <name>FMN</name>
        <dbReference type="ChEBI" id="CHEBI:58210"/>
    </ligand>
</feature>
<feature type="binding site" evidence="7">
    <location>
        <position position="109"/>
    </location>
    <ligand>
        <name>FMN</name>
        <dbReference type="ChEBI" id="CHEBI:58210"/>
    </ligand>
</feature>
<dbReference type="PANTHER" id="PTHR10578:SF107">
    <property type="entry name" value="2-HYDROXYACID OXIDASE 1"/>
    <property type="match status" value="1"/>
</dbReference>
<feature type="binding site" evidence="7">
    <location>
        <position position="167"/>
    </location>
    <ligand>
        <name>glyoxylate</name>
        <dbReference type="ChEBI" id="CHEBI:36655"/>
    </ligand>
</feature>
<dbReference type="RefSeq" id="WP_088920194.1">
    <property type="nucleotide sequence ID" value="NZ_CP018632.1"/>
</dbReference>
<dbReference type="AlphaFoldDB" id="A0A2Z2NVA9"/>
<dbReference type="GO" id="GO:0010181">
    <property type="term" value="F:FMN binding"/>
    <property type="evidence" value="ECO:0007669"/>
    <property type="project" value="InterPro"/>
</dbReference>
<feature type="binding site" evidence="7">
    <location>
        <begin position="80"/>
        <end position="82"/>
    </location>
    <ligand>
        <name>FMN</name>
        <dbReference type="ChEBI" id="CHEBI:58210"/>
    </ligand>
</feature>
<evidence type="ECO:0000256" key="6">
    <source>
        <dbReference type="PIRSR" id="PIRSR000138-1"/>
    </source>
</evidence>
<feature type="binding site" evidence="7">
    <location>
        <position position="269"/>
    </location>
    <ligand>
        <name>glyoxylate</name>
        <dbReference type="ChEBI" id="CHEBI:36655"/>
    </ligand>
</feature>
<dbReference type="InterPro" id="IPR012133">
    <property type="entry name" value="Alpha-hydoxy_acid_DH_FMN"/>
</dbReference>
<evidence type="ECO:0000256" key="7">
    <source>
        <dbReference type="PIRSR" id="PIRSR000138-2"/>
    </source>
</evidence>
<comment type="similarity">
    <text evidence="5">Belongs to the FMN-dependent alpha-hydroxy acid dehydrogenase family.</text>
</comment>
<evidence type="ECO:0000256" key="2">
    <source>
        <dbReference type="ARBA" id="ARBA00022630"/>
    </source>
</evidence>
<feature type="binding site" evidence="7">
    <location>
        <position position="158"/>
    </location>
    <ligand>
        <name>FMN</name>
        <dbReference type="ChEBI" id="CHEBI:58210"/>
    </ligand>
</feature>
<evidence type="ECO:0000259" key="8">
    <source>
        <dbReference type="PROSITE" id="PS51349"/>
    </source>
</evidence>
<protein>
    <submittedName>
        <fullName evidence="9">(S)-mandelate dehydrogenase</fullName>
        <ecNumber evidence="9">1.1.99.31</ecNumber>
    </submittedName>
</protein>
<keyword evidence="4 9" id="KW-0560">Oxidoreductase</keyword>
<keyword evidence="3 7" id="KW-0288">FMN</keyword>
<dbReference type="SUPFAM" id="SSF51395">
    <property type="entry name" value="FMN-linked oxidoreductases"/>
    <property type="match status" value="1"/>
</dbReference>
<dbReference type="Gene3D" id="3.20.20.70">
    <property type="entry name" value="Aldolase class I"/>
    <property type="match status" value="1"/>
</dbReference>
<evidence type="ECO:0000256" key="4">
    <source>
        <dbReference type="ARBA" id="ARBA00023002"/>
    </source>
</evidence>
<dbReference type="Proteomes" id="UP000250079">
    <property type="component" value="Chromosome"/>
</dbReference>
<evidence type="ECO:0000256" key="1">
    <source>
        <dbReference type="ARBA" id="ARBA00001917"/>
    </source>
</evidence>
<dbReference type="InterPro" id="IPR013785">
    <property type="entry name" value="Aldolase_TIM"/>
</dbReference>
<keyword evidence="2 7" id="KW-0285">Flavoprotein</keyword>
<evidence type="ECO:0000256" key="5">
    <source>
        <dbReference type="ARBA" id="ARBA00024042"/>
    </source>
</evidence>
<dbReference type="PANTHER" id="PTHR10578">
    <property type="entry name" value="S -2-HYDROXY-ACID OXIDASE-RELATED"/>
    <property type="match status" value="1"/>
</dbReference>
<evidence type="ECO:0000313" key="9">
    <source>
        <dbReference type="EMBL" id="ASJ75259.1"/>
    </source>
</evidence>
<dbReference type="OrthoDB" id="9770452at2"/>
<dbReference type="PROSITE" id="PS51349">
    <property type="entry name" value="FMN_HYDROXY_ACID_DH_2"/>
    <property type="match status" value="1"/>
</dbReference>
<feature type="binding site" evidence="7">
    <location>
        <position position="267"/>
    </location>
    <ligand>
        <name>FMN</name>
        <dbReference type="ChEBI" id="CHEBI:58210"/>
    </ligand>
</feature>
<dbReference type="GO" id="GO:0004459">
    <property type="term" value="F:L-lactate dehydrogenase (NAD+) activity"/>
    <property type="evidence" value="ECO:0007669"/>
    <property type="project" value="TreeGrafter"/>
</dbReference>
<dbReference type="PIRSF" id="PIRSF000138">
    <property type="entry name" value="Al-hdrx_acd_dh"/>
    <property type="match status" value="1"/>
</dbReference>
<keyword evidence="10" id="KW-1185">Reference proteome</keyword>
<feature type="binding site" evidence="7">
    <location>
        <position position="27"/>
    </location>
    <ligand>
        <name>glyoxylate</name>
        <dbReference type="ChEBI" id="CHEBI:36655"/>
    </ligand>
</feature>
<feature type="binding site" evidence="7">
    <location>
        <position position="272"/>
    </location>
    <ligand>
        <name>glyoxylate</name>
        <dbReference type="ChEBI" id="CHEBI:36655"/>
    </ligand>
</feature>
<feature type="active site" description="Proton acceptor" evidence="6">
    <location>
        <position position="269"/>
    </location>
</feature>
<comment type="cofactor">
    <cofactor evidence="1">
        <name>FMN</name>
        <dbReference type="ChEBI" id="CHEBI:58210"/>
    </cofactor>
</comment>
<feature type="binding site" evidence="7">
    <location>
        <position position="132"/>
    </location>
    <ligand>
        <name>glyoxylate</name>
        <dbReference type="ChEBI" id="CHEBI:36655"/>
    </ligand>
</feature>
<name>A0A2Z2NVA9_9GAMM</name>
<dbReference type="GO" id="GO:0009060">
    <property type="term" value="P:aerobic respiration"/>
    <property type="evidence" value="ECO:0007669"/>
    <property type="project" value="TreeGrafter"/>
</dbReference>
<sequence>MFSRQIHSCEDARRLAKRRLPWMVFDYMDGAAGEGYGESQNRQVMRDIRLQPAVLVNVEHRSLDVRVFDHESRRPFGVSPMGMCNLSTPGADLMLARQAARYCSPVGVSTVASTPLEKMIEVAEGHAWFQFYFSGDGRVVNTLIDRAAAAGYRTLVVTLDVAEVGRRPRELQRGFKMPFRIGVPQFIDFALHPSWSLSTLVNGRPEMANFGGEHGTFDRTETRARADWSDLDRIRDQWKGNLVVKGVLNVADAVRLKAAGVDAIQVSSHGGRQLDSAPYPILALRDIRAAVGPEFPLFFDSGIRSGEDVLKAYAMGADFVLLGRSMLYALAAGKQQGMERMWDVFSDETSIAMAQLGMDSLVNRPEAMVPWILK</sequence>
<accession>A0A2Z2NVA9</accession>
<dbReference type="GO" id="GO:0005886">
    <property type="term" value="C:plasma membrane"/>
    <property type="evidence" value="ECO:0007669"/>
    <property type="project" value="TreeGrafter"/>
</dbReference>
<feature type="binding site" evidence="7">
    <location>
        <begin position="323"/>
        <end position="324"/>
    </location>
    <ligand>
        <name>FMN</name>
        <dbReference type="ChEBI" id="CHEBI:58210"/>
    </ligand>
</feature>
<feature type="binding site" evidence="7">
    <location>
        <position position="130"/>
    </location>
    <ligand>
        <name>FMN</name>
        <dbReference type="ChEBI" id="CHEBI:58210"/>
    </ligand>
</feature>
<organism evidence="9 10">
    <name type="scientific">Granulosicoccus antarcticus IMCC3135</name>
    <dbReference type="NCBI Taxonomy" id="1192854"/>
    <lineage>
        <taxon>Bacteria</taxon>
        <taxon>Pseudomonadati</taxon>
        <taxon>Pseudomonadota</taxon>
        <taxon>Gammaproteobacteria</taxon>
        <taxon>Chromatiales</taxon>
        <taxon>Granulosicoccaceae</taxon>
        <taxon>Granulosicoccus</taxon>
    </lineage>
</organism>
<evidence type="ECO:0000313" key="10">
    <source>
        <dbReference type="Proteomes" id="UP000250079"/>
    </source>
</evidence>
<feature type="binding site" evidence="7">
    <location>
        <position position="245"/>
    </location>
    <ligand>
        <name>FMN</name>
        <dbReference type="ChEBI" id="CHEBI:58210"/>
    </ligand>
</feature>
<gene>
    <name evidence="9" type="primary">mdlB_2</name>
    <name evidence="9" type="ORF">IMCC3135_26020</name>
</gene>
<dbReference type="InterPro" id="IPR037396">
    <property type="entry name" value="FMN_HAD"/>
</dbReference>
<dbReference type="Pfam" id="PF01070">
    <property type="entry name" value="FMN_dh"/>
    <property type="match status" value="1"/>
</dbReference>
<reference evidence="9 10" key="1">
    <citation type="submission" date="2016-12" db="EMBL/GenBank/DDBJ databases">
        <authorList>
            <person name="Song W.-J."/>
            <person name="Kurnit D.M."/>
        </authorList>
    </citation>
    <scope>NUCLEOTIDE SEQUENCE [LARGE SCALE GENOMIC DNA]</scope>
    <source>
        <strain evidence="9 10">IMCC3135</strain>
    </source>
</reference>
<evidence type="ECO:0000256" key="3">
    <source>
        <dbReference type="ARBA" id="ARBA00022643"/>
    </source>
</evidence>
<feature type="domain" description="FMN hydroxy acid dehydrogenase" evidence="8">
    <location>
        <begin position="1"/>
        <end position="374"/>
    </location>
</feature>
<dbReference type="KEGG" id="gai:IMCC3135_26020"/>
<dbReference type="GO" id="GO:0033720">
    <property type="term" value="F:(S)-mandelate dehydrogenase activity"/>
    <property type="evidence" value="ECO:0007669"/>
    <property type="project" value="UniProtKB-EC"/>
</dbReference>
<dbReference type="EMBL" id="CP018632">
    <property type="protein sequence ID" value="ASJ75259.1"/>
    <property type="molecule type" value="Genomic_DNA"/>
</dbReference>
<dbReference type="InterPro" id="IPR000262">
    <property type="entry name" value="FMN-dep_DH"/>
</dbReference>
<dbReference type="EC" id="1.1.99.31" evidence="9"/>
<dbReference type="CDD" id="cd02809">
    <property type="entry name" value="alpha_hydroxyacid_oxid_FMN"/>
    <property type="match status" value="1"/>
</dbReference>
<proteinExistence type="inferred from homology"/>